<dbReference type="InParanoid" id="A0A078AIC9"/>
<dbReference type="InterPro" id="IPR013525">
    <property type="entry name" value="ABC2_TM"/>
</dbReference>
<evidence type="ECO:0000256" key="11">
    <source>
        <dbReference type="SAM" id="Phobius"/>
    </source>
</evidence>
<organism evidence="14 15">
    <name type="scientific">Stylonychia lemnae</name>
    <name type="common">Ciliate</name>
    <dbReference type="NCBI Taxonomy" id="5949"/>
    <lineage>
        <taxon>Eukaryota</taxon>
        <taxon>Sar</taxon>
        <taxon>Alveolata</taxon>
        <taxon>Ciliophora</taxon>
        <taxon>Intramacronucleata</taxon>
        <taxon>Spirotrichea</taxon>
        <taxon>Stichotrichia</taxon>
        <taxon>Sporadotrichida</taxon>
        <taxon>Oxytrichidae</taxon>
        <taxon>Stylonychinae</taxon>
        <taxon>Stylonychia</taxon>
    </lineage>
</organism>
<keyword evidence="8 11" id="KW-1133">Transmembrane helix</keyword>
<evidence type="ECO:0000256" key="12">
    <source>
        <dbReference type="SAM" id="SignalP"/>
    </source>
</evidence>
<dbReference type="GO" id="GO:0005524">
    <property type="term" value="F:ATP binding"/>
    <property type="evidence" value="ECO:0007669"/>
    <property type="project" value="UniProtKB-KW"/>
</dbReference>
<dbReference type="InterPro" id="IPR017871">
    <property type="entry name" value="ABC_transporter-like_CS"/>
</dbReference>
<feature type="coiled-coil region" evidence="10">
    <location>
        <begin position="186"/>
        <end position="220"/>
    </location>
</feature>
<evidence type="ECO:0000256" key="10">
    <source>
        <dbReference type="SAM" id="Coils"/>
    </source>
</evidence>
<dbReference type="OMA" id="WEKMYNT"/>
<dbReference type="FunFam" id="3.40.50.300:FF:000335">
    <property type="entry name" value="ATP binding cassette subfamily A member 5"/>
    <property type="match status" value="1"/>
</dbReference>
<protein>
    <submittedName>
        <fullName evidence="14">Abc transporter family protein</fullName>
    </submittedName>
</protein>
<keyword evidence="4 11" id="KW-0812">Transmembrane</keyword>
<feature type="domain" description="ABC transporter" evidence="13">
    <location>
        <begin position="990"/>
        <end position="1222"/>
    </location>
</feature>
<gene>
    <name evidence="14" type="primary">Contig5124.g5490</name>
    <name evidence="14" type="ORF">STYLEM_11025</name>
</gene>
<dbReference type="InterPro" id="IPR026082">
    <property type="entry name" value="ABCA"/>
</dbReference>
<proteinExistence type="inferred from homology"/>
<evidence type="ECO:0000256" key="6">
    <source>
        <dbReference type="ARBA" id="ARBA00022741"/>
    </source>
</evidence>
<evidence type="ECO:0000256" key="3">
    <source>
        <dbReference type="ARBA" id="ARBA00022448"/>
    </source>
</evidence>
<sequence>MVLSLLANLILPLSFFFLLRKILGQIVSEKESGMKEYLLINGCDINSYHLSYLVSEGILAFLHIFAYLGTHLSGYVYLSYVSKIEHGFVIRYKLTPFSVYLKVKEIHDAINQNRAINHDETHPYLLMLFPHHNFNKVQYSLFSEDKFEDNHKINRQLYFIMQGFDIVFYFILNMIIENRRVIYKNFKRLRYQTKNAQLNKKNIEDEADLLSQKNNEKFSEARNPFLQYVNVTKKFGSYKAVDNLSLNLFKNQIFCLLGHNGAGKTTALNILTGNHRPNQGTIYMRSKTQGSLDITQDINMIRLKLGLCQQHDILFEQLTIQQHLELICRLKLLSQAKIKDRISEILETVALTKDRNKKVKELSGGMKRRLSIAMGIVAESEVLILDEPTTGLDPIVRDMIWNLIKDLKKDRCILMTTQHLEEAEQLADSLALLETGKLVSQGSVDDIKKRFGVGYNLKISNRDESIISQDRLDQLKELVSFHVPGSYLKQNELFMRSSVEYILHINQIDNYHRLFRELENIQDITFKVVLNSLEEAFLNFSNVKKQNLQSAESSESSKIPFDDSKKVGNIIISQTKGILLKRWYNFKRDWRMWGLLVLPLVIIFIVITYGFVKIKELESYDKLYNSTSKANLKPVQDQKIINELNQVRGVNISDKNAAKQKGNNDVDPQFQKYFDDEDDEFFKPQELPETETLEEIMLKEAEKRKERMMKEGLEYAFEIMYAVWIVLSLSLCSGMFVEIPVKERFLKLRYYLKVIGVNQYVYWFANLLFDMFIISFWVGIMIAVIYPLKLNAFIIEIEKTLILLISFGFAHIGLSYFVSFWFTSADSAIKVFSFIYMTGGFFFPFLIKNMIFLSFGCEAFHLAEVICAFVPLQPLYIGMKDIIWSAHKDFLDEQQSKTKQMNEFKNVPAEAQKRFEEAKQLADSCPNNFTTINECLTVLLVSGVFYLVSVILLENIRERRLRNSEKKATIEEDQKEKEIMEQSVHEKNNIRTIQVSKTYNGKVMAVKNCSFNVKENSIYGLLGPNGAGKSSTFNMLTLQIQRTGGRIEIQKQSISDLKTFRPQDISISAQDLILWPNLTIMDHFKILGQFLGYQPTYSMELYEYISKKLDLDKPDKLQDILSGGNKRKLQTALTIFANPSIIFLDEPTVGLDPVARRSVLQLVKQQNTQHNTNSVLFTTHRLDEAEYLCDQVAIMIGGEIVCMGSPDYLKSQYADSFLILVKNPKDQILNRLQKLIQRQNPDISLDQINEQVQLFNSNTASDNQVQEVYKVDKKSAKISQLFEELVKMKSVENVIEDFSFFEASLQQVFVRINNLNQ</sequence>
<feature type="transmembrane region" description="Helical" evidence="11">
    <location>
        <begin position="936"/>
        <end position="956"/>
    </location>
</feature>
<evidence type="ECO:0000256" key="4">
    <source>
        <dbReference type="ARBA" id="ARBA00022692"/>
    </source>
</evidence>
<feature type="transmembrane region" description="Helical" evidence="11">
    <location>
        <begin position="590"/>
        <end position="612"/>
    </location>
</feature>
<dbReference type="GO" id="GO:0140359">
    <property type="term" value="F:ABC-type transporter activity"/>
    <property type="evidence" value="ECO:0007669"/>
    <property type="project" value="InterPro"/>
</dbReference>
<evidence type="ECO:0000313" key="15">
    <source>
        <dbReference type="Proteomes" id="UP000039865"/>
    </source>
</evidence>
<dbReference type="PROSITE" id="PS50893">
    <property type="entry name" value="ABC_TRANSPORTER_2"/>
    <property type="match status" value="2"/>
</dbReference>
<dbReference type="Proteomes" id="UP000039865">
    <property type="component" value="Unassembled WGS sequence"/>
</dbReference>
<feature type="transmembrane region" description="Helical" evidence="11">
    <location>
        <begin position="715"/>
        <end position="741"/>
    </location>
</feature>
<keyword evidence="5" id="KW-0677">Repeat</keyword>
<keyword evidence="12" id="KW-0732">Signal</keyword>
<dbReference type="InterPro" id="IPR027417">
    <property type="entry name" value="P-loop_NTPase"/>
</dbReference>
<feature type="transmembrane region" description="Helical" evidence="11">
    <location>
        <begin position="800"/>
        <end position="822"/>
    </location>
</feature>
<dbReference type="EMBL" id="CCKQ01010484">
    <property type="protein sequence ID" value="CDW82000.1"/>
    <property type="molecule type" value="Genomic_DNA"/>
</dbReference>
<feature type="chain" id="PRO_5001729471" evidence="12">
    <location>
        <begin position="25"/>
        <end position="1317"/>
    </location>
</feature>
<feature type="transmembrane region" description="Helical" evidence="11">
    <location>
        <begin position="58"/>
        <end position="78"/>
    </location>
</feature>
<keyword evidence="10" id="KW-0175">Coiled coil</keyword>
<evidence type="ECO:0000259" key="13">
    <source>
        <dbReference type="PROSITE" id="PS50893"/>
    </source>
</evidence>
<dbReference type="Gene3D" id="3.40.50.300">
    <property type="entry name" value="P-loop containing nucleotide triphosphate hydrolases"/>
    <property type="match status" value="2"/>
</dbReference>
<feature type="domain" description="ABC transporter" evidence="13">
    <location>
        <begin position="226"/>
        <end position="460"/>
    </location>
</feature>
<dbReference type="SMART" id="SM00382">
    <property type="entry name" value="AAA"/>
    <property type="match status" value="2"/>
</dbReference>
<evidence type="ECO:0000256" key="5">
    <source>
        <dbReference type="ARBA" id="ARBA00022737"/>
    </source>
</evidence>
<dbReference type="CDD" id="cd03263">
    <property type="entry name" value="ABC_subfamily_A"/>
    <property type="match status" value="1"/>
</dbReference>
<evidence type="ECO:0000256" key="8">
    <source>
        <dbReference type="ARBA" id="ARBA00022989"/>
    </source>
</evidence>
<comment type="similarity">
    <text evidence="2">Belongs to the ABC transporter superfamily. ABCA family.</text>
</comment>
<comment type="subcellular location">
    <subcellularLocation>
        <location evidence="1">Membrane</location>
        <topology evidence="1">Multi-pass membrane protein</topology>
    </subcellularLocation>
</comment>
<name>A0A078AIC9_STYLE</name>
<dbReference type="OrthoDB" id="311765at2759"/>
<accession>A0A078AIC9</accession>
<feature type="transmembrane region" description="Helical" evidence="11">
    <location>
        <begin position="157"/>
        <end position="176"/>
    </location>
</feature>
<dbReference type="PANTHER" id="PTHR19229">
    <property type="entry name" value="ATP-BINDING CASSETTE TRANSPORTER SUBFAMILY A ABCA"/>
    <property type="match status" value="1"/>
</dbReference>
<dbReference type="PANTHER" id="PTHR19229:SF36">
    <property type="entry name" value="ATP-BINDING CASSETTE SUB-FAMILY A MEMBER 2"/>
    <property type="match status" value="1"/>
</dbReference>
<dbReference type="GO" id="GO:0016887">
    <property type="term" value="F:ATP hydrolysis activity"/>
    <property type="evidence" value="ECO:0007669"/>
    <property type="project" value="InterPro"/>
</dbReference>
<keyword evidence="3" id="KW-0813">Transport</keyword>
<evidence type="ECO:0000256" key="2">
    <source>
        <dbReference type="ARBA" id="ARBA00008869"/>
    </source>
</evidence>
<evidence type="ECO:0000256" key="1">
    <source>
        <dbReference type="ARBA" id="ARBA00004141"/>
    </source>
</evidence>
<dbReference type="SUPFAM" id="SSF52540">
    <property type="entry name" value="P-loop containing nucleoside triphosphate hydrolases"/>
    <property type="match status" value="2"/>
</dbReference>
<keyword evidence="6" id="KW-0547">Nucleotide-binding</keyword>
<keyword evidence="7" id="KW-0067">ATP-binding</keyword>
<dbReference type="InterPro" id="IPR003593">
    <property type="entry name" value="AAA+_ATPase"/>
</dbReference>
<evidence type="ECO:0000313" key="14">
    <source>
        <dbReference type="EMBL" id="CDW82000.1"/>
    </source>
</evidence>
<dbReference type="Pfam" id="PF00005">
    <property type="entry name" value="ABC_tran"/>
    <property type="match status" value="2"/>
</dbReference>
<keyword evidence="9 11" id="KW-0472">Membrane</keyword>
<evidence type="ECO:0000256" key="9">
    <source>
        <dbReference type="ARBA" id="ARBA00023136"/>
    </source>
</evidence>
<dbReference type="PROSITE" id="PS00211">
    <property type="entry name" value="ABC_TRANSPORTER_1"/>
    <property type="match status" value="1"/>
</dbReference>
<dbReference type="InterPro" id="IPR003439">
    <property type="entry name" value="ABC_transporter-like_ATP-bd"/>
</dbReference>
<dbReference type="GO" id="GO:0005319">
    <property type="term" value="F:lipid transporter activity"/>
    <property type="evidence" value="ECO:0007669"/>
    <property type="project" value="TreeGrafter"/>
</dbReference>
<feature type="transmembrane region" description="Helical" evidence="11">
    <location>
        <begin position="828"/>
        <end position="847"/>
    </location>
</feature>
<feature type="transmembrane region" description="Helical" evidence="11">
    <location>
        <begin position="761"/>
        <end position="788"/>
    </location>
</feature>
<dbReference type="GO" id="GO:0016020">
    <property type="term" value="C:membrane"/>
    <property type="evidence" value="ECO:0007669"/>
    <property type="project" value="UniProtKB-SubCell"/>
</dbReference>
<keyword evidence="15" id="KW-1185">Reference proteome</keyword>
<feature type="signal peptide" evidence="12">
    <location>
        <begin position="1"/>
        <end position="24"/>
    </location>
</feature>
<reference evidence="14 15" key="1">
    <citation type="submission" date="2014-06" db="EMBL/GenBank/DDBJ databases">
        <authorList>
            <person name="Swart Estienne"/>
        </authorList>
    </citation>
    <scope>NUCLEOTIDE SEQUENCE [LARGE SCALE GENOMIC DNA]</scope>
    <source>
        <strain evidence="14 15">130c</strain>
    </source>
</reference>
<evidence type="ECO:0000256" key="7">
    <source>
        <dbReference type="ARBA" id="ARBA00022840"/>
    </source>
</evidence>
<dbReference type="Pfam" id="PF12698">
    <property type="entry name" value="ABC2_membrane_3"/>
    <property type="match status" value="1"/>
</dbReference>